<sequence length="107" mass="11928">MMETLEDTLSAMEDNMSQRLHKIEHRLDSLEKVFSDPKVNFDPLPLTDSLPTIDHEAFASLSNDPILADFDQVPSTLLAPSTPETSILEPSSSHDDQKVGKDVIRHS</sequence>
<evidence type="ECO:0000256" key="1">
    <source>
        <dbReference type="SAM" id="MobiDB-lite"/>
    </source>
</evidence>
<accession>A0ABN8QRH4</accession>
<proteinExistence type="predicted"/>
<keyword evidence="3" id="KW-1185">Reference proteome</keyword>
<reference evidence="2 3" key="1">
    <citation type="submission" date="2022-05" db="EMBL/GenBank/DDBJ databases">
        <authorList>
            <consortium name="Genoscope - CEA"/>
            <person name="William W."/>
        </authorList>
    </citation>
    <scope>NUCLEOTIDE SEQUENCE [LARGE SCALE GENOMIC DNA]</scope>
</reference>
<protein>
    <submittedName>
        <fullName evidence="2">Uncharacterized protein</fullName>
    </submittedName>
</protein>
<evidence type="ECO:0000313" key="2">
    <source>
        <dbReference type="EMBL" id="CAH3166891.1"/>
    </source>
</evidence>
<gene>
    <name evidence="2" type="ORF">PLOB_00008092</name>
</gene>
<evidence type="ECO:0000313" key="3">
    <source>
        <dbReference type="Proteomes" id="UP001159405"/>
    </source>
</evidence>
<dbReference type="Proteomes" id="UP001159405">
    <property type="component" value="Unassembled WGS sequence"/>
</dbReference>
<feature type="compositionally biased region" description="Polar residues" evidence="1">
    <location>
        <begin position="78"/>
        <end position="91"/>
    </location>
</feature>
<feature type="region of interest" description="Disordered" evidence="1">
    <location>
        <begin position="78"/>
        <end position="107"/>
    </location>
</feature>
<comment type="caution">
    <text evidence="2">The sequence shown here is derived from an EMBL/GenBank/DDBJ whole genome shotgun (WGS) entry which is preliminary data.</text>
</comment>
<name>A0ABN8QRH4_9CNID</name>
<dbReference type="EMBL" id="CALNXK010000139">
    <property type="protein sequence ID" value="CAH3166891.1"/>
    <property type="molecule type" value="Genomic_DNA"/>
</dbReference>
<feature type="compositionally biased region" description="Basic and acidic residues" evidence="1">
    <location>
        <begin position="92"/>
        <end position="107"/>
    </location>
</feature>
<organism evidence="2 3">
    <name type="scientific">Porites lobata</name>
    <dbReference type="NCBI Taxonomy" id="104759"/>
    <lineage>
        <taxon>Eukaryota</taxon>
        <taxon>Metazoa</taxon>
        <taxon>Cnidaria</taxon>
        <taxon>Anthozoa</taxon>
        <taxon>Hexacorallia</taxon>
        <taxon>Scleractinia</taxon>
        <taxon>Fungiina</taxon>
        <taxon>Poritidae</taxon>
        <taxon>Porites</taxon>
    </lineage>
</organism>